<comment type="caution">
    <text evidence="1">The sequence shown here is derived from an EMBL/GenBank/DDBJ whole genome shotgun (WGS) entry which is preliminary data.</text>
</comment>
<sequence length="156" mass="17026">MTVFIVTGPPCAGKTTWVQANADPADVIVDMDALVAAMTNSDASHTAPSSLIWRTAMAARDAAVRKVLDRQSRHVVENINGVETELDAYVIHAVPNRDQVDRYLAQGARILIVDPGRRTVINRATEAGRIDTVHNAIVGWYHDHAQYVADRGCRVA</sequence>
<gene>
    <name evidence="1" type="ORF">R4485_17945</name>
</gene>
<dbReference type="Proteomes" id="UP001186041">
    <property type="component" value="Unassembled WGS sequence"/>
</dbReference>
<accession>A0AAE4VDC4</accession>
<dbReference type="InterPro" id="IPR027417">
    <property type="entry name" value="P-loop_NTPase"/>
</dbReference>
<dbReference type="RefSeq" id="WP_317722283.1">
    <property type="nucleotide sequence ID" value="NZ_JAWLVK010000015.1"/>
</dbReference>
<reference evidence="1" key="1">
    <citation type="submission" date="2023-10" db="EMBL/GenBank/DDBJ databases">
        <title>Mycolicibacterium fortuitum clinical isolates causing pulmonary infections in humans.</title>
        <authorList>
            <person name="Mejia-Ponce P.M."/>
            <person name="Zenteno-Cuevas R."/>
            <person name="Licona-Cassani C."/>
        </authorList>
    </citation>
    <scope>NUCLEOTIDE SEQUENCE</scope>
    <source>
        <strain evidence="1">M8</strain>
    </source>
</reference>
<organism evidence="1 2">
    <name type="scientific">Mycolicibacterium fortuitum</name>
    <name type="common">Mycobacterium fortuitum</name>
    <dbReference type="NCBI Taxonomy" id="1766"/>
    <lineage>
        <taxon>Bacteria</taxon>
        <taxon>Bacillati</taxon>
        <taxon>Actinomycetota</taxon>
        <taxon>Actinomycetes</taxon>
        <taxon>Mycobacteriales</taxon>
        <taxon>Mycobacteriaceae</taxon>
        <taxon>Mycolicibacterium</taxon>
    </lineage>
</organism>
<dbReference type="EMBL" id="JAWLVV010000015">
    <property type="protein sequence ID" value="MDV7292053.1"/>
    <property type="molecule type" value="Genomic_DNA"/>
</dbReference>
<dbReference type="AlphaFoldDB" id="A0AAE4VDC4"/>
<dbReference type="Pfam" id="PF13671">
    <property type="entry name" value="AAA_33"/>
    <property type="match status" value="1"/>
</dbReference>
<proteinExistence type="predicted"/>
<name>A0AAE4VDC4_MYCFO</name>
<dbReference type="SUPFAM" id="SSF52540">
    <property type="entry name" value="P-loop containing nucleoside triphosphate hydrolases"/>
    <property type="match status" value="1"/>
</dbReference>
<dbReference type="Gene3D" id="3.40.50.300">
    <property type="entry name" value="P-loop containing nucleotide triphosphate hydrolases"/>
    <property type="match status" value="1"/>
</dbReference>
<evidence type="ECO:0000313" key="2">
    <source>
        <dbReference type="Proteomes" id="UP001186041"/>
    </source>
</evidence>
<evidence type="ECO:0000313" key="1">
    <source>
        <dbReference type="EMBL" id="MDV7292053.1"/>
    </source>
</evidence>
<protein>
    <submittedName>
        <fullName evidence="1">AAA family ATPase</fullName>
    </submittedName>
</protein>